<protein>
    <submittedName>
        <fullName evidence="2">Uncharacterized protein</fullName>
    </submittedName>
</protein>
<evidence type="ECO:0000256" key="1">
    <source>
        <dbReference type="SAM" id="MobiDB-lite"/>
    </source>
</evidence>
<comment type="caution">
    <text evidence="2">The sequence shown here is derived from an EMBL/GenBank/DDBJ whole genome shotgun (WGS) entry which is preliminary data.</text>
</comment>
<reference evidence="2" key="1">
    <citation type="submission" date="2019-06" db="EMBL/GenBank/DDBJ databases">
        <authorList>
            <person name="Zheng W."/>
        </authorList>
    </citation>
    <scope>NUCLEOTIDE SEQUENCE</scope>
    <source>
        <strain evidence="2">QDHG01</strain>
    </source>
</reference>
<organism evidence="2 3">
    <name type="scientific">Halteria grandinella</name>
    <dbReference type="NCBI Taxonomy" id="5974"/>
    <lineage>
        <taxon>Eukaryota</taxon>
        <taxon>Sar</taxon>
        <taxon>Alveolata</taxon>
        <taxon>Ciliophora</taxon>
        <taxon>Intramacronucleata</taxon>
        <taxon>Spirotrichea</taxon>
        <taxon>Stichotrichia</taxon>
        <taxon>Sporadotrichida</taxon>
        <taxon>Halteriidae</taxon>
        <taxon>Halteria</taxon>
    </lineage>
</organism>
<sequence length="227" mass="25305">MPCLVKHHQMDKMPTLSQQVELPNNPAHTYSMADTKVNGGAVANMRRPSKYKLKFIKKDDKSAQRQKASIQLHRQLNQKKGSSEVGNYLGNLIVDQQFDCCRIIILKAIQITMILNRQGIPQEEGKAPQPINLYGSPFQPFTRLTNNVQSGQFTLQREVHQIIQQDQRTLIQGPSMWLLNNQQWTSQISYCTATTQLSTPSTFGGGHNGLDTGGSDQGSTGIASSEH</sequence>
<accession>A0A8J8NRN3</accession>
<dbReference type="EMBL" id="RRYP01008339">
    <property type="protein sequence ID" value="TNV79843.1"/>
    <property type="molecule type" value="Genomic_DNA"/>
</dbReference>
<keyword evidence="3" id="KW-1185">Reference proteome</keyword>
<proteinExistence type="predicted"/>
<gene>
    <name evidence="2" type="ORF">FGO68_gene712</name>
</gene>
<feature type="compositionally biased region" description="Polar residues" evidence="1">
    <location>
        <begin position="217"/>
        <end position="227"/>
    </location>
</feature>
<evidence type="ECO:0000313" key="3">
    <source>
        <dbReference type="Proteomes" id="UP000785679"/>
    </source>
</evidence>
<dbReference type="Proteomes" id="UP000785679">
    <property type="component" value="Unassembled WGS sequence"/>
</dbReference>
<name>A0A8J8NRN3_HALGN</name>
<dbReference type="AlphaFoldDB" id="A0A8J8NRN3"/>
<feature type="region of interest" description="Disordered" evidence="1">
    <location>
        <begin position="202"/>
        <end position="227"/>
    </location>
</feature>
<evidence type="ECO:0000313" key="2">
    <source>
        <dbReference type="EMBL" id="TNV79843.1"/>
    </source>
</evidence>
<feature type="compositionally biased region" description="Gly residues" evidence="1">
    <location>
        <begin position="203"/>
        <end position="216"/>
    </location>
</feature>